<evidence type="ECO:0000256" key="4">
    <source>
        <dbReference type="ARBA" id="ARBA00023125"/>
    </source>
</evidence>
<dbReference type="InterPro" id="IPR013249">
    <property type="entry name" value="RNA_pol_sigma70_r4_t2"/>
</dbReference>
<dbReference type="PANTHER" id="PTHR43133:SF51">
    <property type="entry name" value="RNA POLYMERASE SIGMA FACTOR"/>
    <property type="match status" value="1"/>
</dbReference>
<evidence type="ECO:0000256" key="6">
    <source>
        <dbReference type="RuleBase" id="RU000716"/>
    </source>
</evidence>
<dbReference type="Pfam" id="PF08281">
    <property type="entry name" value="Sigma70_r4_2"/>
    <property type="match status" value="1"/>
</dbReference>
<proteinExistence type="inferred from homology"/>
<dbReference type="GO" id="GO:0003677">
    <property type="term" value="F:DNA binding"/>
    <property type="evidence" value="ECO:0007669"/>
    <property type="project" value="UniProtKB-KW"/>
</dbReference>
<evidence type="ECO:0000313" key="10">
    <source>
        <dbReference type="Proteomes" id="UP000435036"/>
    </source>
</evidence>
<dbReference type="AlphaFoldDB" id="A0A6N8KSK2"/>
<keyword evidence="5 6" id="KW-0804">Transcription</keyword>
<keyword evidence="4 6" id="KW-0238">DNA-binding</keyword>
<dbReference type="EMBL" id="WSQA01000001">
    <property type="protein sequence ID" value="MVZ60403.1"/>
    <property type="molecule type" value="Genomic_DNA"/>
</dbReference>
<reference evidence="9 10" key="1">
    <citation type="submission" date="2019-12" db="EMBL/GenBank/DDBJ databases">
        <authorList>
            <person name="Dong K."/>
        </authorList>
    </citation>
    <scope>NUCLEOTIDE SEQUENCE [LARGE SCALE GENOMIC DNA]</scope>
    <source>
        <strain evidence="9 10">JCM 31225</strain>
    </source>
</reference>
<dbReference type="Pfam" id="PF04542">
    <property type="entry name" value="Sigma70_r2"/>
    <property type="match status" value="1"/>
</dbReference>
<sequence>MDNTHIANVLSGDRHAFRYFIRTYKDMAFSVALSMVKNELMAEEVVQESFVQAYLGLSSFQQRAKFSTWLYKIVLRTASKYRQKHQLKDQEFILERHDQAYDEHALNDMLREEQKALINEALMAIPSKESVALRLFYLEELSLKEIIEITGWSESNLKVILHRARKSLHATLTLLMKKSTYGT</sequence>
<dbReference type="InterPro" id="IPR013325">
    <property type="entry name" value="RNA_pol_sigma_r2"/>
</dbReference>
<evidence type="ECO:0000256" key="3">
    <source>
        <dbReference type="ARBA" id="ARBA00023082"/>
    </source>
</evidence>
<dbReference type="SUPFAM" id="SSF88659">
    <property type="entry name" value="Sigma3 and sigma4 domains of RNA polymerase sigma factors"/>
    <property type="match status" value="1"/>
</dbReference>
<evidence type="ECO:0000256" key="5">
    <source>
        <dbReference type="ARBA" id="ARBA00023163"/>
    </source>
</evidence>
<feature type="domain" description="RNA polymerase sigma factor 70 region 4 type 2" evidence="8">
    <location>
        <begin position="117"/>
        <end position="168"/>
    </location>
</feature>
<dbReference type="RefSeq" id="WP_160367062.1">
    <property type="nucleotide sequence ID" value="NZ_WSQA01000001.1"/>
</dbReference>
<dbReference type="Gene3D" id="1.10.1740.10">
    <property type="match status" value="1"/>
</dbReference>
<dbReference type="GO" id="GO:0016987">
    <property type="term" value="F:sigma factor activity"/>
    <property type="evidence" value="ECO:0007669"/>
    <property type="project" value="UniProtKB-KW"/>
</dbReference>
<comment type="similarity">
    <text evidence="1 6">Belongs to the sigma-70 factor family. ECF subfamily.</text>
</comment>
<dbReference type="InterPro" id="IPR039425">
    <property type="entry name" value="RNA_pol_sigma-70-like"/>
</dbReference>
<keyword evidence="2 6" id="KW-0805">Transcription regulation</keyword>
<evidence type="ECO:0000256" key="2">
    <source>
        <dbReference type="ARBA" id="ARBA00023015"/>
    </source>
</evidence>
<dbReference type="OrthoDB" id="9780326at2"/>
<dbReference type="PROSITE" id="PS01063">
    <property type="entry name" value="SIGMA70_ECF"/>
    <property type="match status" value="1"/>
</dbReference>
<organism evidence="9 10">
    <name type="scientific">Sphingobacterium humi</name>
    <dbReference type="NCBI Taxonomy" id="1796905"/>
    <lineage>
        <taxon>Bacteria</taxon>
        <taxon>Pseudomonadati</taxon>
        <taxon>Bacteroidota</taxon>
        <taxon>Sphingobacteriia</taxon>
        <taxon>Sphingobacteriales</taxon>
        <taxon>Sphingobacteriaceae</taxon>
        <taxon>Sphingobacterium</taxon>
    </lineage>
</organism>
<dbReference type="NCBIfam" id="TIGR02937">
    <property type="entry name" value="sigma70-ECF"/>
    <property type="match status" value="1"/>
</dbReference>
<evidence type="ECO:0000259" key="7">
    <source>
        <dbReference type="Pfam" id="PF04542"/>
    </source>
</evidence>
<dbReference type="InterPro" id="IPR014284">
    <property type="entry name" value="RNA_pol_sigma-70_dom"/>
</dbReference>
<dbReference type="PANTHER" id="PTHR43133">
    <property type="entry name" value="RNA POLYMERASE ECF-TYPE SIGMA FACTO"/>
    <property type="match status" value="1"/>
</dbReference>
<protein>
    <recommendedName>
        <fullName evidence="6">RNA polymerase sigma factor</fullName>
    </recommendedName>
</protein>
<gene>
    <name evidence="9" type="ORF">GQF63_00060</name>
</gene>
<dbReference type="Proteomes" id="UP000435036">
    <property type="component" value="Unassembled WGS sequence"/>
</dbReference>
<dbReference type="InterPro" id="IPR036388">
    <property type="entry name" value="WH-like_DNA-bd_sf"/>
</dbReference>
<dbReference type="SUPFAM" id="SSF88946">
    <property type="entry name" value="Sigma2 domain of RNA polymerase sigma factors"/>
    <property type="match status" value="1"/>
</dbReference>
<evidence type="ECO:0000259" key="8">
    <source>
        <dbReference type="Pfam" id="PF08281"/>
    </source>
</evidence>
<keyword evidence="10" id="KW-1185">Reference proteome</keyword>
<dbReference type="InterPro" id="IPR000838">
    <property type="entry name" value="RNA_pol_sigma70_ECF_CS"/>
</dbReference>
<dbReference type="InterPro" id="IPR007627">
    <property type="entry name" value="RNA_pol_sigma70_r2"/>
</dbReference>
<comment type="caution">
    <text evidence="9">The sequence shown here is derived from an EMBL/GenBank/DDBJ whole genome shotgun (WGS) entry which is preliminary data.</text>
</comment>
<dbReference type="CDD" id="cd06171">
    <property type="entry name" value="Sigma70_r4"/>
    <property type="match status" value="1"/>
</dbReference>
<dbReference type="InterPro" id="IPR013324">
    <property type="entry name" value="RNA_pol_sigma_r3/r4-like"/>
</dbReference>
<name>A0A6N8KSK2_9SPHI</name>
<keyword evidence="3 6" id="KW-0731">Sigma factor</keyword>
<accession>A0A6N8KSK2</accession>
<dbReference type="Gene3D" id="1.10.10.10">
    <property type="entry name" value="Winged helix-like DNA-binding domain superfamily/Winged helix DNA-binding domain"/>
    <property type="match status" value="1"/>
</dbReference>
<dbReference type="GO" id="GO:0006352">
    <property type="term" value="P:DNA-templated transcription initiation"/>
    <property type="evidence" value="ECO:0007669"/>
    <property type="project" value="InterPro"/>
</dbReference>
<evidence type="ECO:0000313" key="9">
    <source>
        <dbReference type="EMBL" id="MVZ60403.1"/>
    </source>
</evidence>
<feature type="domain" description="RNA polymerase sigma-70 region 2" evidence="7">
    <location>
        <begin position="21"/>
        <end position="86"/>
    </location>
</feature>
<evidence type="ECO:0000256" key="1">
    <source>
        <dbReference type="ARBA" id="ARBA00010641"/>
    </source>
</evidence>